<dbReference type="EMBL" id="LN907858">
    <property type="protein sequence ID" value="CUU40145.1"/>
    <property type="molecule type" value="Genomic_DNA"/>
</dbReference>
<protein>
    <submittedName>
        <fullName evidence="1">Uncharacterized protein</fullName>
    </submittedName>
</protein>
<dbReference type="AlphaFoldDB" id="A0A0S4PVR8"/>
<sequence>MRSFLKRHRPSGVVGGSIKVWLFRKYPVREELEGDNLPLR</sequence>
<name>A0A0S4PVR8_9HELI</name>
<accession>A0A0S4PVR8</accession>
<evidence type="ECO:0000313" key="2">
    <source>
        <dbReference type="Proteomes" id="UP000064525"/>
    </source>
</evidence>
<dbReference type="KEGG" id="hty:BN2458_PEG1260"/>
<gene>
    <name evidence="1" type="ORF">BN2458_PEG1260</name>
</gene>
<proteinExistence type="predicted"/>
<reference evidence="2" key="1">
    <citation type="submission" date="2015-11" db="EMBL/GenBank/DDBJ databases">
        <authorList>
            <person name="Anvar S.Y."/>
        </authorList>
    </citation>
    <scope>NUCLEOTIDE SEQUENCE [LARGE SCALE GENOMIC DNA]</scope>
</reference>
<dbReference type="PATRIC" id="fig|76936.10.peg.1230"/>
<evidence type="ECO:0000313" key="1">
    <source>
        <dbReference type="EMBL" id="CUU40145.1"/>
    </source>
</evidence>
<dbReference type="Proteomes" id="UP000064525">
    <property type="component" value="Chromosome I"/>
</dbReference>
<organism evidence="1 2">
    <name type="scientific">Helicobacter typhlonius</name>
    <dbReference type="NCBI Taxonomy" id="76936"/>
    <lineage>
        <taxon>Bacteria</taxon>
        <taxon>Pseudomonadati</taxon>
        <taxon>Campylobacterota</taxon>
        <taxon>Epsilonproteobacteria</taxon>
        <taxon>Campylobacterales</taxon>
        <taxon>Helicobacteraceae</taxon>
        <taxon>Helicobacter</taxon>
    </lineage>
</organism>